<evidence type="ECO:0000313" key="1">
    <source>
        <dbReference type="EMBL" id="PCE40288.1"/>
    </source>
</evidence>
<proteinExistence type="predicted"/>
<dbReference type="NCBIfam" id="TIGR03737">
    <property type="entry name" value="PRTRC_B"/>
    <property type="match status" value="1"/>
</dbReference>
<keyword evidence="2" id="KW-1185">Reference proteome</keyword>
<protein>
    <submittedName>
        <fullName evidence="1">PRTRC system protein B</fullName>
    </submittedName>
</protein>
<comment type="caution">
    <text evidence="1">The sequence shown here is derived from an EMBL/GenBank/DDBJ whole genome shotgun (WGS) entry which is preliminary data.</text>
</comment>
<dbReference type="Pfam" id="PF14460">
    <property type="entry name" value="Prok-E2_D"/>
    <property type="match status" value="1"/>
</dbReference>
<dbReference type="InterPro" id="IPR032787">
    <property type="entry name" value="Prok-E2_D"/>
</dbReference>
<dbReference type="Proteomes" id="UP000218934">
    <property type="component" value="Unassembled WGS sequence"/>
</dbReference>
<accession>A0A2A4FS63</accession>
<evidence type="ECO:0000313" key="2">
    <source>
        <dbReference type="Proteomes" id="UP000218934"/>
    </source>
</evidence>
<name>A0A2A4FS63_9SPHN</name>
<sequence length="276" mass="29937">MTDHCVQFERTAGGMMLTNAILLYRSDGARGLGSHLTPGEDAEAFASIHQIEHDAIGAPTIAAGTPLTRAHLRHWSQALGRVAPPQILPETVLVAHPDLLVWWVPAQVRTAYFDLSAKLAGLRALGGRAIVPVAYPAHVLVATRRRLGVFALERNERPAAETALLHSPILNVFLNGSLCWGNIPKPTSLDVSAIPEFERALFDSWSTHPNPGQELTITGKGGLVRLWDTLAATRATRFPVKRLRPFLGDRRQTAPRGAAKADPVTLGDLIYGRSGR</sequence>
<dbReference type="InterPro" id="IPR022280">
    <property type="entry name" value="PRTRC_protein-B"/>
</dbReference>
<dbReference type="OrthoDB" id="7494324at2"/>
<dbReference type="AlphaFoldDB" id="A0A2A4FS63"/>
<dbReference type="EMBL" id="NWUF01000031">
    <property type="protein sequence ID" value="PCE40288.1"/>
    <property type="molecule type" value="Genomic_DNA"/>
</dbReference>
<reference evidence="1 2" key="1">
    <citation type="submission" date="2017-09" db="EMBL/GenBank/DDBJ databases">
        <title>The Catabolism of 3,6-Dichlorosalicylic acid is Initiated by the Cytochrome P450 Monooxygenase DsmABC in Rhizorhabdus dicambivorans Ndbn-20.</title>
        <authorList>
            <person name="Na L."/>
        </authorList>
    </citation>
    <scope>NUCLEOTIDE SEQUENCE [LARGE SCALE GENOMIC DNA]</scope>
    <source>
        <strain evidence="1 2">Ndbn-20m</strain>
    </source>
</reference>
<organism evidence="1 2">
    <name type="scientific">Rhizorhabdus dicambivorans</name>
    <dbReference type="NCBI Taxonomy" id="1850238"/>
    <lineage>
        <taxon>Bacteria</taxon>
        <taxon>Pseudomonadati</taxon>
        <taxon>Pseudomonadota</taxon>
        <taxon>Alphaproteobacteria</taxon>
        <taxon>Sphingomonadales</taxon>
        <taxon>Sphingomonadaceae</taxon>
        <taxon>Rhizorhabdus</taxon>
    </lineage>
</organism>
<gene>
    <name evidence="1" type="ORF">COO09_21200</name>
</gene>